<evidence type="ECO:0000313" key="2">
    <source>
        <dbReference type="EMBL" id="RRT85858.1"/>
    </source>
</evidence>
<reference evidence="2 3" key="1">
    <citation type="journal article" date="2014" name="Agronomy (Basel)">
        <title>A Draft Genome Sequence for Ensete ventricosum, the Drought-Tolerant Tree Against Hunger.</title>
        <authorList>
            <person name="Harrison J."/>
            <person name="Moore K.A."/>
            <person name="Paszkiewicz K."/>
            <person name="Jones T."/>
            <person name="Grant M."/>
            <person name="Ambacheew D."/>
            <person name="Muzemil S."/>
            <person name="Studholme D.J."/>
        </authorList>
    </citation>
    <scope>NUCLEOTIDE SEQUENCE [LARGE SCALE GENOMIC DNA]</scope>
</reference>
<accession>A0A427BBN7</accession>
<dbReference type="EMBL" id="AMZH03000051">
    <property type="protein sequence ID" value="RRT85858.1"/>
    <property type="molecule type" value="Genomic_DNA"/>
</dbReference>
<organism evidence="2 3">
    <name type="scientific">Ensete ventricosum</name>
    <name type="common">Abyssinian banana</name>
    <name type="synonym">Musa ensete</name>
    <dbReference type="NCBI Taxonomy" id="4639"/>
    <lineage>
        <taxon>Eukaryota</taxon>
        <taxon>Viridiplantae</taxon>
        <taxon>Streptophyta</taxon>
        <taxon>Embryophyta</taxon>
        <taxon>Tracheophyta</taxon>
        <taxon>Spermatophyta</taxon>
        <taxon>Magnoliopsida</taxon>
        <taxon>Liliopsida</taxon>
        <taxon>Zingiberales</taxon>
        <taxon>Musaceae</taxon>
        <taxon>Ensete</taxon>
    </lineage>
</organism>
<proteinExistence type="predicted"/>
<dbReference type="AlphaFoldDB" id="A0A427BBN7"/>
<sequence length="187" mass="21295">MQRSQISDYFQYLSQERITLLKVFLIDDLRSTTDDHKKIESLQQQYQHGICDWMKIKILKEQEECIHTSTICRALAATIPSIPVLALPDRDEVFEIGADITGVEIITTLLQAGQTLLRTEAHHTLQTRLLIYKAILIATKAWYDTGQQHEEVKMGPGKSQFLPTSDSEQAHTTGDLIRGQPSFQKKT</sequence>
<evidence type="ECO:0000256" key="1">
    <source>
        <dbReference type="SAM" id="MobiDB-lite"/>
    </source>
</evidence>
<comment type="caution">
    <text evidence="2">The sequence shown here is derived from an EMBL/GenBank/DDBJ whole genome shotgun (WGS) entry which is preliminary data.</text>
</comment>
<feature type="compositionally biased region" description="Polar residues" evidence="1">
    <location>
        <begin position="161"/>
        <end position="172"/>
    </location>
</feature>
<feature type="region of interest" description="Disordered" evidence="1">
    <location>
        <begin position="153"/>
        <end position="187"/>
    </location>
</feature>
<evidence type="ECO:0000313" key="3">
    <source>
        <dbReference type="Proteomes" id="UP000287651"/>
    </source>
</evidence>
<dbReference type="Proteomes" id="UP000287651">
    <property type="component" value="Unassembled WGS sequence"/>
</dbReference>
<name>A0A427BBN7_ENSVE</name>
<gene>
    <name evidence="2" type="ORF">B296_00007580</name>
</gene>
<protein>
    <submittedName>
        <fullName evidence="2">Uncharacterized protein</fullName>
    </submittedName>
</protein>